<reference evidence="1" key="1">
    <citation type="submission" date="2025-08" db="UniProtKB">
        <authorList>
            <consortium name="Ensembl"/>
        </authorList>
    </citation>
    <scope>IDENTIFICATION</scope>
</reference>
<dbReference type="InterPro" id="IPR009057">
    <property type="entry name" value="Homeodomain-like_sf"/>
</dbReference>
<accession>A0A8C2GBN2</accession>
<protein>
    <recommendedName>
        <fullName evidence="3">Transposase Tc1-like domain-containing protein</fullName>
    </recommendedName>
</protein>
<proteinExistence type="predicted"/>
<dbReference type="Ensembl" id="ENSCCRT00020075759.1">
    <property type="protein sequence ID" value="ENSCCRP00020068917.1"/>
    <property type="gene ID" value="ENSCCRG00020032295.1"/>
</dbReference>
<dbReference type="Proteomes" id="UP000694701">
    <property type="component" value="Unplaced"/>
</dbReference>
<organism evidence="1 2">
    <name type="scientific">Cyprinus carpio</name>
    <name type="common">Common carp</name>
    <dbReference type="NCBI Taxonomy" id="7962"/>
    <lineage>
        <taxon>Eukaryota</taxon>
        <taxon>Metazoa</taxon>
        <taxon>Chordata</taxon>
        <taxon>Craniata</taxon>
        <taxon>Vertebrata</taxon>
        <taxon>Euteleostomi</taxon>
        <taxon>Actinopterygii</taxon>
        <taxon>Neopterygii</taxon>
        <taxon>Teleostei</taxon>
        <taxon>Ostariophysi</taxon>
        <taxon>Cypriniformes</taxon>
        <taxon>Cyprinidae</taxon>
        <taxon>Cyprininae</taxon>
        <taxon>Cyprinus</taxon>
    </lineage>
</organism>
<dbReference type="SUPFAM" id="SSF46689">
    <property type="entry name" value="Homeodomain-like"/>
    <property type="match status" value="1"/>
</dbReference>
<evidence type="ECO:0000313" key="2">
    <source>
        <dbReference type="Proteomes" id="UP000694701"/>
    </source>
</evidence>
<evidence type="ECO:0008006" key="3">
    <source>
        <dbReference type="Google" id="ProtNLM"/>
    </source>
</evidence>
<name>A0A8C2GBN2_CYPCA</name>
<evidence type="ECO:0000313" key="1">
    <source>
        <dbReference type="Ensembl" id="ENSCCRP00020068917.1"/>
    </source>
</evidence>
<dbReference type="AlphaFoldDB" id="A0A8C2GBN2"/>
<sequence>MLQGGMTQRKVADTVGTSQSVISRAWNRFRRSGGVSRKHGGGRQRVATPNQDRYLTLHACRNRFMLAVSLQNELQDATGVRVSTHTVWR</sequence>